<name>K0SXM7_THAOC</name>
<organism evidence="2 3">
    <name type="scientific">Thalassiosira oceanica</name>
    <name type="common">Marine diatom</name>
    <dbReference type="NCBI Taxonomy" id="159749"/>
    <lineage>
        <taxon>Eukaryota</taxon>
        <taxon>Sar</taxon>
        <taxon>Stramenopiles</taxon>
        <taxon>Ochrophyta</taxon>
        <taxon>Bacillariophyta</taxon>
        <taxon>Coscinodiscophyceae</taxon>
        <taxon>Thalassiosirophycidae</taxon>
        <taxon>Thalassiosirales</taxon>
        <taxon>Thalassiosiraceae</taxon>
        <taxon>Thalassiosira</taxon>
    </lineage>
</organism>
<comment type="caution">
    <text evidence="2">The sequence shown here is derived from an EMBL/GenBank/DDBJ whole genome shotgun (WGS) entry which is preliminary data.</text>
</comment>
<feature type="compositionally biased region" description="Low complexity" evidence="1">
    <location>
        <begin position="803"/>
        <end position="813"/>
    </location>
</feature>
<keyword evidence="3" id="KW-1185">Reference proteome</keyword>
<gene>
    <name evidence="2" type="ORF">THAOC_13356</name>
</gene>
<evidence type="ECO:0000256" key="1">
    <source>
        <dbReference type="SAM" id="MobiDB-lite"/>
    </source>
</evidence>
<proteinExistence type="predicted"/>
<evidence type="ECO:0000313" key="3">
    <source>
        <dbReference type="Proteomes" id="UP000266841"/>
    </source>
</evidence>
<accession>K0SXM7</accession>
<sequence>VKTPDPKFFEIHVEVSLRHLQQDPRGALPTRNKRIGCSGAQNPPIANFVPASGIFTWGLARPPDLTKRINSLRTQNAGDTKFAALLTMELIHALAIIVLSSEVSSIDPVRVVKGHLRRDLQDEQEQFGADPSTLALESMSMVSMVSSSNMASKSSKSSKSKTDLGDPPSGDIDLFWYKPHWQCGIFAGGQPQPVADFINSQMVKVDFAGIGEWEAKIPIGRDACRWSIDRTGGGCNEEKWQLVPGKSLPSAHFCLDGTVPSDAPNDYRFTCAETPSASDGVCCQATNSPDEGGVGERAWVGGLFQSKSDASKEVCIVVGELPHSSRIESFVFDPNVNFPEWPNDCTDSQDTLQWCEMNSAGTGIYGTSSLVENVKTLCGEAPILIMVDSNIMSPEIGTGDIFYSPGVSDNRLAELQDFRNPFTCCHNDTYAGIAPSDTHYAYDRVAVTPGLVINSLVGGSMVQDGKVSIPSGGRPIPRIGRRYEPEVIPLRIWSLPCALELVHHALPGVDVDGRRRNQLRPWRNAGFTLQDGVGIRNAGPWDGAAAALTAGTPPSEGAPPRLAWRARAPLNWTHRPTTTRPLPKKTPGSTSKPRPRRLRSPAWRPPRHLSVNAEAAEENLRNRIEQGARAEHLDLSVSPPSAARVDATSPVLLPPPDRPRAVRDDLRSRTLAPLVSAQAPRKRPPAILARRSRRGPRRGRLRVEQYVAHSSAEDSPSLDSNIVSIEPYVSPVYVLSRTLAGAPEAVEERCPAGLPLWARRYHRRFSGIKALQWARMATGGIGRQQRGRAAGRHGIGGGNLPISTGRTSTTTATPPRPSPSRAECRGASSSS</sequence>
<feature type="compositionally biased region" description="Low complexity" evidence="1">
    <location>
        <begin position="570"/>
        <end position="587"/>
    </location>
</feature>
<feature type="region of interest" description="Disordered" evidence="1">
    <location>
        <begin position="783"/>
        <end position="831"/>
    </location>
</feature>
<dbReference type="EMBL" id="AGNL01015505">
    <property type="protein sequence ID" value="EJK65756.1"/>
    <property type="molecule type" value="Genomic_DNA"/>
</dbReference>
<feature type="region of interest" description="Disordered" evidence="1">
    <location>
        <begin position="635"/>
        <end position="662"/>
    </location>
</feature>
<feature type="non-terminal residue" evidence="2">
    <location>
        <position position="1"/>
    </location>
</feature>
<reference evidence="2 3" key="1">
    <citation type="journal article" date="2012" name="Genome Biol.">
        <title>Genome and low-iron response of an oceanic diatom adapted to chronic iron limitation.</title>
        <authorList>
            <person name="Lommer M."/>
            <person name="Specht M."/>
            <person name="Roy A.S."/>
            <person name="Kraemer L."/>
            <person name="Andreson R."/>
            <person name="Gutowska M.A."/>
            <person name="Wolf J."/>
            <person name="Bergner S.V."/>
            <person name="Schilhabel M.B."/>
            <person name="Klostermeier U.C."/>
            <person name="Beiko R.G."/>
            <person name="Rosenstiel P."/>
            <person name="Hippler M."/>
            <person name="Laroche J."/>
        </authorList>
    </citation>
    <scope>NUCLEOTIDE SEQUENCE [LARGE SCALE GENOMIC DNA]</scope>
    <source>
        <strain evidence="2 3">CCMP1005</strain>
    </source>
</reference>
<evidence type="ECO:0000313" key="2">
    <source>
        <dbReference type="EMBL" id="EJK65756.1"/>
    </source>
</evidence>
<dbReference type="AlphaFoldDB" id="K0SXM7"/>
<feature type="region of interest" description="Disordered" evidence="1">
    <location>
        <begin position="570"/>
        <end position="613"/>
    </location>
</feature>
<protein>
    <submittedName>
        <fullName evidence="2">Uncharacterized protein</fullName>
    </submittedName>
</protein>
<dbReference type="Proteomes" id="UP000266841">
    <property type="component" value="Unassembled WGS sequence"/>
</dbReference>